<dbReference type="AlphaFoldDB" id="A0A5P6N8P4"/>
<feature type="domain" description="Phytase-like" evidence="2">
    <location>
        <begin position="111"/>
        <end position="352"/>
    </location>
</feature>
<dbReference type="Pfam" id="PF13449">
    <property type="entry name" value="Phytase-like"/>
    <property type="match status" value="1"/>
</dbReference>
<evidence type="ECO:0000313" key="3">
    <source>
        <dbReference type="EMBL" id="QFI62395.1"/>
    </source>
</evidence>
<sequence>MSGPRAAPRGRICTGASNGAIRGSTRSSSPVRWADRLVPANGLQIRPMRPKRLLLATALVCALAPGTWLRSPPPPRALQAEVRLTPIETRRVSRGPFTLVEGWELSGDPLRFGGFSALVALPGGRFLAGTDTGRRLEFDRPDHGRQPGVFGPFESNETAYKNGRDLESLAVDPGSGIVWAGYEYRNSIVRLDAALRPGEEVFPALMADWSANSGIESLVRLSDGRFLAIEERPRRWRGSRHMAVLFAADPVEDSEPQSVVIDLPAGYRPVDATPAGEGRALVLLRRLDWGVPPGFDTAIAEVDVDSPSADGIVAARMLAEFGAAIPRDNYEGLAVTEDADGMHLWLISDDNFMSFQRTLLLKLRWQPREKARE</sequence>
<organism evidence="3 4">
    <name type="scientific">Qipengyuania flava</name>
    <dbReference type="NCBI Taxonomy" id="192812"/>
    <lineage>
        <taxon>Bacteria</taxon>
        <taxon>Pseudomonadati</taxon>
        <taxon>Pseudomonadota</taxon>
        <taxon>Alphaproteobacteria</taxon>
        <taxon>Sphingomonadales</taxon>
        <taxon>Erythrobacteraceae</taxon>
        <taxon>Qipengyuania</taxon>
    </lineage>
</organism>
<dbReference type="InterPro" id="IPR014567">
    <property type="entry name" value="UCP031900"/>
</dbReference>
<dbReference type="EMBL" id="CP032228">
    <property type="protein sequence ID" value="QFI62395.1"/>
    <property type="molecule type" value="Genomic_DNA"/>
</dbReference>
<reference evidence="4" key="1">
    <citation type="submission" date="2018-09" db="EMBL/GenBank/DDBJ databases">
        <title>Nocardia yunnanensis sp. nov., an actinomycete isolated from a soil sample.</title>
        <authorList>
            <person name="Zhang J."/>
        </authorList>
    </citation>
    <scope>NUCLEOTIDE SEQUENCE [LARGE SCALE GENOMIC DNA]</scope>
    <source>
        <strain evidence="4">21-3</strain>
    </source>
</reference>
<accession>A0A5P6N8P4</accession>
<proteinExistence type="predicted"/>
<evidence type="ECO:0000256" key="1">
    <source>
        <dbReference type="SAM" id="MobiDB-lite"/>
    </source>
</evidence>
<dbReference type="InterPro" id="IPR027372">
    <property type="entry name" value="Phytase-like_dom"/>
</dbReference>
<dbReference type="PIRSF" id="PIRSF031900">
    <property type="entry name" value="UCP031900"/>
    <property type="match status" value="1"/>
</dbReference>
<protein>
    <submittedName>
        <fullName evidence="3">Esterase-like activity of phytase family protein</fullName>
    </submittedName>
</protein>
<evidence type="ECO:0000313" key="4">
    <source>
        <dbReference type="Proteomes" id="UP000325385"/>
    </source>
</evidence>
<dbReference type="Proteomes" id="UP000325385">
    <property type="component" value="Chromosome"/>
</dbReference>
<feature type="region of interest" description="Disordered" evidence="1">
    <location>
        <begin position="1"/>
        <end position="27"/>
    </location>
</feature>
<name>A0A5P6N8P4_9SPHN</name>
<evidence type="ECO:0000259" key="2">
    <source>
        <dbReference type="Pfam" id="PF13449"/>
    </source>
</evidence>
<gene>
    <name evidence="3" type="ORF">D0Y83_03270</name>
</gene>